<comment type="cofactor">
    <cofactor evidence="1">
        <name>Mn(2+)</name>
        <dbReference type="ChEBI" id="CHEBI:29035"/>
    </cofactor>
</comment>
<evidence type="ECO:0000256" key="8">
    <source>
        <dbReference type="ARBA" id="ARBA00023211"/>
    </source>
</evidence>
<keyword evidence="6" id="KW-0460">Magnesium</keyword>
<sequence>MGSYLSEPITEKVSSDESNDKLKCGASSMQGWRVEQEDAHNCLLDFDTNTSFFAVYDGHGGREVAIHCSQKLPDFIKALDAYQKGDIKEALVDGFLGFDATIATPEVVEILKELSGRKNANDDSDEDSDEDDNLDNLCKDANLPIEKIMEKYRLIGDGKGSKAAKTAEEDEEKPGGSQKGSSSGSSLNEDKMESSNGSSSESKESPDSSEDKTPKEKNHQNGDVSSEQPVETSDQVTSSSSPVANGQVNKKGKGKALAKTKGVQSPEVKSRPKRTSVKQMYAKLLDYGEESEDTEDEEDKTFEGPNECGSDDDEEPSNVVEGEDTSDDDDDDDDDEEDEDDEDDEADLEFAKNMVEEPGSDSGCTAVVAILKDNNLFVANAGDSRCIVCRNGKAVEMSLDHKPEDEAENERVVKAGGKVTADGRVNGGLNLSRAIGDHAYKKNKELSDRDQMITALPDVRTLTIHPNEDEFMVLACDGIWNFMSSQEVVNFVRPSILEGKPLSKICEEMFDHCLAPNTMGDGTGCDNMTAIIVEFKSTILKRTADSPDDKSTIKRAKTEEAASEQA</sequence>
<gene>
    <name evidence="13" type="primary">LOC108557397</name>
</gene>
<dbReference type="PROSITE" id="PS01032">
    <property type="entry name" value="PPM_1"/>
    <property type="match status" value="1"/>
</dbReference>
<organism evidence="12 13">
    <name type="scientific">Nicrophorus vespilloides</name>
    <name type="common">Boreal carrion beetle</name>
    <dbReference type="NCBI Taxonomy" id="110193"/>
    <lineage>
        <taxon>Eukaryota</taxon>
        <taxon>Metazoa</taxon>
        <taxon>Ecdysozoa</taxon>
        <taxon>Arthropoda</taxon>
        <taxon>Hexapoda</taxon>
        <taxon>Insecta</taxon>
        <taxon>Pterygota</taxon>
        <taxon>Neoptera</taxon>
        <taxon>Endopterygota</taxon>
        <taxon>Coleoptera</taxon>
        <taxon>Polyphaga</taxon>
        <taxon>Staphyliniformia</taxon>
        <taxon>Silphidae</taxon>
        <taxon>Nicrophorinae</taxon>
        <taxon>Nicrophorus</taxon>
    </lineage>
</organism>
<feature type="compositionally biased region" description="Acidic residues" evidence="10">
    <location>
        <begin position="309"/>
        <end position="345"/>
    </location>
</feature>
<keyword evidence="5 9" id="KW-0378">Hydrolase</keyword>
<dbReference type="InterPro" id="IPR036457">
    <property type="entry name" value="PPM-type-like_dom_sf"/>
</dbReference>
<evidence type="ECO:0000313" key="12">
    <source>
        <dbReference type="Proteomes" id="UP000695000"/>
    </source>
</evidence>
<keyword evidence="7 9" id="KW-0904">Protein phosphatase</keyword>
<comment type="similarity">
    <text evidence="2 9">Belongs to the PP2C family.</text>
</comment>
<feature type="compositionally biased region" description="Polar residues" evidence="10">
    <location>
        <begin position="221"/>
        <end position="248"/>
    </location>
</feature>
<feature type="compositionally biased region" description="Acidic residues" evidence="10">
    <location>
        <begin position="287"/>
        <end position="300"/>
    </location>
</feature>
<dbReference type="PROSITE" id="PS51746">
    <property type="entry name" value="PPM_2"/>
    <property type="match status" value="1"/>
</dbReference>
<evidence type="ECO:0000259" key="11">
    <source>
        <dbReference type="PROSITE" id="PS51746"/>
    </source>
</evidence>
<dbReference type="EC" id="3.1.3.16" evidence="3"/>
<feature type="compositionally biased region" description="Low complexity" evidence="10">
    <location>
        <begin position="175"/>
        <end position="186"/>
    </location>
</feature>
<keyword evidence="12" id="KW-1185">Reference proteome</keyword>
<dbReference type="Pfam" id="PF00481">
    <property type="entry name" value="PP2C"/>
    <property type="match status" value="2"/>
</dbReference>
<evidence type="ECO:0000256" key="4">
    <source>
        <dbReference type="ARBA" id="ARBA00022723"/>
    </source>
</evidence>
<feature type="region of interest" description="Disordered" evidence="10">
    <location>
        <begin position="116"/>
        <end position="137"/>
    </location>
</feature>
<dbReference type="RefSeq" id="XP_017769380.1">
    <property type="nucleotide sequence ID" value="XM_017913891.1"/>
</dbReference>
<feature type="region of interest" description="Disordered" evidence="10">
    <location>
        <begin position="163"/>
        <end position="345"/>
    </location>
</feature>
<dbReference type="PANTHER" id="PTHR13832:SF803">
    <property type="entry name" value="PROTEIN PHOSPHATASE 1G"/>
    <property type="match status" value="1"/>
</dbReference>
<dbReference type="InterPro" id="IPR000222">
    <property type="entry name" value="PP2C_BS"/>
</dbReference>
<evidence type="ECO:0000256" key="3">
    <source>
        <dbReference type="ARBA" id="ARBA00013081"/>
    </source>
</evidence>
<feature type="domain" description="PPM-type phosphatase" evidence="11">
    <location>
        <begin position="23"/>
        <end position="535"/>
    </location>
</feature>
<evidence type="ECO:0000256" key="5">
    <source>
        <dbReference type="ARBA" id="ARBA00022801"/>
    </source>
</evidence>
<evidence type="ECO:0000256" key="6">
    <source>
        <dbReference type="ARBA" id="ARBA00022842"/>
    </source>
</evidence>
<evidence type="ECO:0000256" key="9">
    <source>
        <dbReference type="RuleBase" id="RU003465"/>
    </source>
</evidence>
<keyword evidence="4" id="KW-0479">Metal-binding</keyword>
<evidence type="ECO:0000256" key="1">
    <source>
        <dbReference type="ARBA" id="ARBA00001936"/>
    </source>
</evidence>
<evidence type="ECO:0000313" key="13">
    <source>
        <dbReference type="RefSeq" id="XP_017769380.1"/>
    </source>
</evidence>
<dbReference type="GeneID" id="108557397"/>
<name>A0ABM1M480_NICVS</name>
<dbReference type="CDD" id="cd00143">
    <property type="entry name" value="PP2Cc"/>
    <property type="match status" value="1"/>
</dbReference>
<protein>
    <recommendedName>
        <fullName evidence="3">protein-serine/threonine phosphatase</fullName>
        <ecNumber evidence="3">3.1.3.16</ecNumber>
    </recommendedName>
</protein>
<feature type="compositionally biased region" description="Basic and acidic residues" evidence="10">
    <location>
        <begin position="543"/>
        <end position="560"/>
    </location>
</feature>
<dbReference type="Proteomes" id="UP000695000">
    <property type="component" value="Unplaced"/>
</dbReference>
<feature type="compositionally biased region" description="Basic and acidic residues" evidence="10">
    <location>
        <begin position="201"/>
        <end position="220"/>
    </location>
</feature>
<dbReference type="Gene3D" id="3.60.40.10">
    <property type="entry name" value="PPM-type phosphatase domain"/>
    <property type="match status" value="2"/>
</dbReference>
<evidence type="ECO:0000256" key="2">
    <source>
        <dbReference type="ARBA" id="ARBA00006702"/>
    </source>
</evidence>
<dbReference type="SUPFAM" id="SSF81606">
    <property type="entry name" value="PP2C-like"/>
    <property type="match status" value="2"/>
</dbReference>
<feature type="compositionally biased region" description="Acidic residues" evidence="10">
    <location>
        <begin position="122"/>
        <end position="134"/>
    </location>
</feature>
<dbReference type="InterPro" id="IPR015655">
    <property type="entry name" value="PP2C"/>
</dbReference>
<dbReference type="PANTHER" id="PTHR13832">
    <property type="entry name" value="PROTEIN PHOSPHATASE 2C"/>
    <property type="match status" value="1"/>
</dbReference>
<reference evidence="13" key="1">
    <citation type="submission" date="2025-08" db="UniProtKB">
        <authorList>
            <consortium name="RefSeq"/>
        </authorList>
    </citation>
    <scope>IDENTIFICATION</scope>
    <source>
        <tissue evidence="13">Whole Larva</tissue>
    </source>
</reference>
<evidence type="ECO:0000256" key="10">
    <source>
        <dbReference type="SAM" id="MobiDB-lite"/>
    </source>
</evidence>
<dbReference type="SMART" id="SM00332">
    <property type="entry name" value="PP2Cc"/>
    <property type="match status" value="1"/>
</dbReference>
<feature type="region of interest" description="Disordered" evidence="10">
    <location>
        <begin position="543"/>
        <end position="566"/>
    </location>
</feature>
<dbReference type="InterPro" id="IPR001932">
    <property type="entry name" value="PPM-type_phosphatase-like_dom"/>
</dbReference>
<accession>A0ABM1M480</accession>
<keyword evidence="8" id="KW-0464">Manganese</keyword>
<evidence type="ECO:0000256" key="7">
    <source>
        <dbReference type="ARBA" id="ARBA00022912"/>
    </source>
</evidence>
<proteinExistence type="inferred from homology"/>